<keyword evidence="4" id="KW-1185">Reference proteome</keyword>
<proteinExistence type="predicted"/>
<accession>A0A9X1L062</accession>
<dbReference type="AlphaFoldDB" id="A0A9X1L062"/>
<dbReference type="EMBL" id="JAIXNE010000003">
    <property type="protein sequence ID" value="MCA6076471.1"/>
    <property type="molecule type" value="Genomic_DNA"/>
</dbReference>
<sequence>MRSLLLFLVVGLVAISSCDETKFISATRSTSISDSLVAVVLEAMPNEITGERILSTATNPEIAEFEERISDFDVDSLVFSISEYVGDMDIELRSNQLLLMDLDRNELLPAVNVPDISLYEFSEQGEDYILRFTDEESQVIADNFIADEGIIVQFHSYITGKPVSFRIKATMYLKVTGEIL</sequence>
<dbReference type="EMBL" id="JAIXNE010000004">
    <property type="protein sequence ID" value="MCA6077599.1"/>
    <property type="molecule type" value="Genomic_DNA"/>
</dbReference>
<gene>
    <name evidence="1" type="ORF">LDX50_10465</name>
    <name evidence="2" type="ORF">LDX50_16435</name>
    <name evidence="3" type="ORF">LDX50_22155</name>
</gene>
<reference evidence="3" key="1">
    <citation type="submission" date="2021-09" db="EMBL/GenBank/DDBJ databases">
        <title>Fulvivirga sp. isolated from coastal sediment.</title>
        <authorList>
            <person name="Yu H."/>
        </authorList>
    </citation>
    <scope>NUCLEOTIDE SEQUENCE</scope>
    <source>
        <strain evidence="3">1062</strain>
    </source>
</reference>
<evidence type="ECO:0000313" key="2">
    <source>
        <dbReference type="EMBL" id="MCA6076471.1"/>
    </source>
</evidence>
<evidence type="ECO:0000313" key="3">
    <source>
        <dbReference type="EMBL" id="MCA6077599.1"/>
    </source>
</evidence>
<dbReference type="PROSITE" id="PS51257">
    <property type="entry name" value="PROKAR_LIPOPROTEIN"/>
    <property type="match status" value="1"/>
</dbReference>
<dbReference type="Proteomes" id="UP001139409">
    <property type="component" value="Unassembled WGS sequence"/>
</dbReference>
<evidence type="ECO:0000313" key="1">
    <source>
        <dbReference type="EMBL" id="MCA6075294.1"/>
    </source>
</evidence>
<dbReference type="EMBL" id="JAIXNE010000002">
    <property type="protein sequence ID" value="MCA6075294.1"/>
    <property type="molecule type" value="Genomic_DNA"/>
</dbReference>
<comment type="caution">
    <text evidence="3">The sequence shown here is derived from an EMBL/GenBank/DDBJ whole genome shotgun (WGS) entry which is preliminary data.</text>
</comment>
<organism evidence="3 4">
    <name type="scientific">Fulvivirga sedimenti</name>
    <dbReference type="NCBI Taxonomy" id="2879465"/>
    <lineage>
        <taxon>Bacteria</taxon>
        <taxon>Pseudomonadati</taxon>
        <taxon>Bacteroidota</taxon>
        <taxon>Cytophagia</taxon>
        <taxon>Cytophagales</taxon>
        <taxon>Fulvivirgaceae</taxon>
        <taxon>Fulvivirga</taxon>
    </lineage>
</organism>
<dbReference type="RefSeq" id="WP_225698397.1">
    <property type="nucleotide sequence ID" value="NZ_JAIXNE010000002.1"/>
</dbReference>
<name>A0A9X1L062_9BACT</name>
<evidence type="ECO:0000313" key="4">
    <source>
        <dbReference type="Proteomes" id="UP001139409"/>
    </source>
</evidence>
<protein>
    <submittedName>
        <fullName evidence="3">Uncharacterized protein</fullName>
    </submittedName>
</protein>